<name>A0A371X8V1_9HYPH</name>
<sequence>MGDYIRYAERHGTSRPWLVHLMARRTTKVAAVALANKTARMVWALMPMVYAVEDGRRGILLSSFSSRNCSRSSMASSIAPKSSSSAPCFSRNAKTASRRSRCSRRPCSASISPMVTSVLFIVRPPTRSSHLRSLRRTSFFPTFSSEFCRDDRRQ</sequence>
<dbReference type="EMBL" id="QURN01000014">
    <property type="protein sequence ID" value="RFC65658.1"/>
    <property type="molecule type" value="Genomic_DNA"/>
</dbReference>
<comment type="caution">
    <text evidence="1">The sequence shown here is derived from an EMBL/GenBank/DDBJ whole genome shotgun (WGS) entry which is preliminary data.</text>
</comment>
<proteinExistence type="predicted"/>
<evidence type="ECO:0008006" key="3">
    <source>
        <dbReference type="Google" id="ProtNLM"/>
    </source>
</evidence>
<dbReference type="Proteomes" id="UP000262379">
    <property type="component" value="Unassembled WGS sequence"/>
</dbReference>
<organism evidence="1 2">
    <name type="scientific">Mesorhizobium denitrificans</name>
    <dbReference type="NCBI Taxonomy" id="2294114"/>
    <lineage>
        <taxon>Bacteria</taxon>
        <taxon>Pseudomonadati</taxon>
        <taxon>Pseudomonadota</taxon>
        <taxon>Alphaproteobacteria</taxon>
        <taxon>Hyphomicrobiales</taxon>
        <taxon>Phyllobacteriaceae</taxon>
        <taxon>Mesorhizobium</taxon>
    </lineage>
</organism>
<evidence type="ECO:0000313" key="2">
    <source>
        <dbReference type="Proteomes" id="UP000262379"/>
    </source>
</evidence>
<dbReference type="AlphaFoldDB" id="A0A371X8V1"/>
<gene>
    <name evidence="1" type="ORF">DY251_16575</name>
</gene>
<keyword evidence="2" id="KW-1185">Reference proteome</keyword>
<reference evidence="2" key="1">
    <citation type="submission" date="2018-08" db="EMBL/GenBank/DDBJ databases">
        <authorList>
            <person name="Im W.T."/>
        </authorList>
    </citation>
    <scope>NUCLEOTIDE SEQUENCE [LARGE SCALE GENOMIC DNA]</scope>
    <source>
        <strain evidence="2">LA-28</strain>
    </source>
</reference>
<protein>
    <recommendedName>
        <fullName evidence="3">Transposase</fullName>
    </recommendedName>
</protein>
<accession>A0A371X8V1</accession>
<evidence type="ECO:0000313" key="1">
    <source>
        <dbReference type="EMBL" id="RFC65658.1"/>
    </source>
</evidence>